<dbReference type="CDD" id="cd18826">
    <property type="entry name" value="GH43_CtGH43-like"/>
    <property type="match status" value="1"/>
</dbReference>
<evidence type="ECO:0000256" key="4">
    <source>
        <dbReference type="RuleBase" id="RU361187"/>
    </source>
</evidence>
<comment type="similarity">
    <text evidence="1 4">Belongs to the glycosyl hydrolase 43 family.</text>
</comment>
<evidence type="ECO:0000256" key="3">
    <source>
        <dbReference type="ARBA" id="ARBA00023295"/>
    </source>
</evidence>
<dbReference type="InterPro" id="IPR023296">
    <property type="entry name" value="Glyco_hydro_beta-prop_sf"/>
</dbReference>
<name>A0A1W6L5Q8_9BURK</name>
<dbReference type="Proteomes" id="UP000193427">
    <property type="component" value="Chromosome"/>
</dbReference>
<gene>
    <name evidence="5" type="ORF">A4W93_06555</name>
</gene>
<keyword evidence="2 4" id="KW-0378">Hydrolase</keyword>
<evidence type="ECO:0008006" key="7">
    <source>
        <dbReference type="Google" id="ProtNLM"/>
    </source>
</evidence>
<dbReference type="STRING" id="946333.A4W93_06555"/>
<dbReference type="GO" id="GO:0004553">
    <property type="term" value="F:hydrolase activity, hydrolyzing O-glycosyl compounds"/>
    <property type="evidence" value="ECO:0007669"/>
    <property type="project" value="InterPro"/>
</dbReference>
<keyword evidence="6" id="KW-1185">Reference proteome</keyword>
<organism evidence="5 6">
    <name type="scientific">Piscinibacter gummiphilus</name>
    <dbReference type="NCBI Taxonomy" id="946333"/>
    <lineage>
        <taxon>Bacteria</taxon>
        <taxon>Pseudomonadati</taxon>
        <taxon>Pseudomonadota</taxon>
        <taxon>Betaproteobacteria</taxon>
        <taxon>Burkholderiales</taxon>
        <taxon>Sphaerotilaceae</taxon>
        <taxon>Piscinibacter</taxon>
    </lineage>
</organism>
<dbReference type="Gene3D" id="2.115.10.20">
    <property type="entry name" value="Glycosyl hydrolase domain, family 43"/>
    <property type="match status" value="1"/>
</dbReference>
<dbReference type="EMBL" id="CP015118">
    <property type="protein sequence ID" value="ARN19603.1"/>
    <property type="molecule type" value="Genomic_DNA"/>
</dbReference>
<proteinExistence type="inferred from homology"/>
<accession>A0A1W6L5Q8</accession>
<dbReference type="SUPFAM" id="SSF75005">
    <property type="entry name" value="Arabinanase/levansucrase/invertase"/>
    <property type="match status" value="1"/>
</dbReference>
<dbReference type="Pfam" id="PF04616">
    <property type="entry name" value="Glyco_hydro_43"/>
    <property type="match status" value="1"/>
</dbReference>
<dbReference type="PANTHER" id="PTHR22925:SF3">
    <property type="entry name" value="GLYCOSYL HYDROLASE FAMILY PROTEIN 43"/>
    <property type="match status" value="1"/>
</dbReference>
<evidence type="ECO:0000313" key="6">
    <source>
        <dbReference type="Proteomes" id="UP000193427"/>
    </source>
</evidence>
<dbReference type="GO" id="GO:0005975">
    <property type="term" value="P:carbohydrate metabolic process"/>
    <property type="evidence" value="ECO:0007669"/>
    <property type="project" value="InterPro"/>
</dbReference>
<dbReference type="RefSeq" id="WP_085749865.1">
    <property type="nucleotide sequence ID" value="NZ_CP024645.1"/>
</dbReference>
<dbReference type="KEGG" id="rgu:A4W93_06555"/>
<evidence type="ECO:0000256" key="2">
    <source>
        <dbReference type="ARBA" id="ARBA00022801"/>
    </source>
</evidence>
<dbReference type="AlphaFoldDB" id="A0A1W6L5Q8"/>
<protein>
    <recommendedName>
        <fullName evidence="7">Glycosyl hydrolase family 43</fullName>
    </recommendedName>
</protein>
<reference evidence="5 6" key="1">
    <citation type="submission" date="2016-04" db="EMBL/GenBank/DDBJ databases">
        <title>Complete genome sequence of natural rubber-degrading, novel Gram-negative bacterium, Rhizobacter gummiphilus strain NS21.</title>
        <authorList>
            <person name="Tabata M."/>
            <person name="Kasai D."/>
            <person name="Fukuda M."/>
        </authorList>
    </citation>
    <scope>NUCLEOTIDE SEQUENCE [LARGE SCALE GENOMIC DNA]</scope>
    <source>
        <strain evidence="5 6">NS21</strain>
    </source>
</reference>
<evidence type="ECO:0000313" key="5">
    <source>
        <dbReference type="EMBL" id="ARN19603.1"/>
    </source>
</evidence>
<evidence type="ECO:0000256" key="1">
    <source>
        <dbReference type="ARBA" id="ARBA00009865"/>
    </source>
</evidence>
<sequence>MFRPGMTWLDISGKPIAIHGGSVIQEGDTFFWYGENKERTTGKDDIWHWGVKCYSSKDLYHWEDRGVIIAPEPEDRSSPLHPARMMDRPHIVFNAKTRKYVCWIKVMGETAQTRSVLTADSLLGPYELVRRDQLPLGMSAGDFDLVVDSITGRGTMVFERVHSDMICADLTDDYTDFTGHHSAHFPRPGVPSVREAPAHFHRQGKHYLLTSGTTHYFPNPSEAAVAENIHGPWTELGDLHPTDVTRTSFNSQISSVFKHPGKRDLYIAIADRWLTLEGAEFESGELSARVWSIFEKAFAVPKQELSDEDKQLAHTLFAAVDTSKSGHVWLPLRFDGDRPRIEWRSEWSLEEFE</sequence>
<dbReference type="PANTHER" id="PTHR22925">
    <property type="entry name" value="GLYCOSYL HYDROLASE 43 FAMILY MEMBER"/>
    <property type="match status" value="1"/>
</dbReference>
<dbReference type="OrthoDB" id="9806701at2"/>
<dbReference type="InterPro" id="IPR006710">
    <property type="entry name" value="Glyco_hydro_43"/>
</dbReference>
<keyword evidence="3 4" id="KW-0326">Glycosidase</keyword>